<name>A0A218ML27_9VIRU</name>
<sequence length="196" mass="20781">MAKFATGKHARAISDRSGLEFPYREMVREWNGSLVHISEFEPKQPQLEPKPMNGDAISLANIRPDRIENAVPYLLPTNSFKTYEAGSRIINVTAPGHGITNGDTKRFRGAPLAITAAGGSFQFTNPASFDGITGTNIAKATGYTITTGVYVSDARDTSDYSVANFFHFTVDTDTATKGGVSGGGLGCSVGPVTLSA</sequence>
<dbReference type="EMBL" id="KY052810">
    <property type="protein sequence ID" value="ASE99972.1"/>
    <property type="molecule type" value="Genomic_DNA"/>
</dbReference>
<organism evidence="1">
    <name type="scientific">uncultured virus</name>
    <dbReference type="NCBI Taxonomy" id="340016"/>
    <lineage>
        <taxon>Viruses</taxon>
        <taxon>environmental samples</taxon>
    </lineage>
</organism>
<accession>A0A218ML27</accession>
<reference evidence="1" key="1">
    <citation type="submission" date="2016-10" db="EMBL/GenBank/DDBJ databases">
        <authorList>
            <person name="Varghese N."/>
        </authorList>
    </citation>
    <scope>NUCLEOTIDE SEQUENCE</scope>
</reference>
<protein>
    <submittedName>
        <fullName evidence="1">Uncharacterized protein</fullName>
    </submittedName>
</protein>
<reference evidence="1" key="2">
    <citation type="journal article" date="2017" name="Nat. Commun.">
        <title>Single-virus genomics reveals hidden cosmopolitan and abundant viruses.</title>
        <authorList>
            <person name="Martinez-Hernandez F."/>
            <person name="Fornas O."/>
            <person name="Lluesma Gomez M."/>
            <person name="Bolduc B."/>
            <person name="de la Cruz Pena M.J."/>
            <person name="Martinez J.M."/>
            <person name="Anton J."/>
            <person name="Gasol J.M."/>
            <person name="Rosselli R."/>
            <person name="Rodriguez-Valera F."/>
            <person name="Sullivan M.B."/>
            <person name="Acinas S.G."/>
            <person name="Martinez-Garcia M."/>
        </authorList>
    </citation>
    <scope>NUCLEOTIDE SEQUENCE</scope>
</reference>
<proteinExistence type="predicted"/>
<evidence type="ECO:0000313" key="1">
    <source>
        <dbReference type="EMBL" id="ASE99972.1"/>
    </source>
</evidence>